<dbReference type="PANTHER" id="PTHR10543">
    <property type="entry name" value="BETA-CAROTENE DIOXYGENASE"/>
    <property type="match status" value="1"/>
</dbReference>
<comment type="similarity">
    <text evidence="1">Belongs to the carotenoid oxygenase family.</text>
</comment>
<proteinExistence type="inferred from homology"/>
<evidence type="ECO:0000313" key="7">
    <source>
        <dbReference type="Proteomes" id="UP000191408"/>
    </source>
</evidence>
<keyword evidence="7" id="KW-1185">Reference proteome</keyword>
<protein>
    <recommendedName>
        <fullName evidence="8">Carotenoid oxygenase</fullName>
    </recommendedName>
</protein>
<dbReference type="GO" id="GO:0010436">
    <property type="term" value="F:carotenoid dioxygenase activity"/>
    <property type="evidence" value="ECO:0007669"/>
    <property type="project" value="TreeGrafter"/>
</dbReference>
<dbReference type="Pfam" id="PF03055">
    <property type="entry name" value="RPE65"/>
    <property type="match status" value="1"/>
</dbReference>
<dbReference type="STRING" id="60169.A0A1V6NQ92"/>
<evidence type="ECO:0000256" key="3">
    <source>
        <dbReference type="ARBA" id="ARBA00023002"/>
    </source>
</evidence>
<gene>
    <name evidence="6" type="ORF">PENPOL_c004G04987</name>
</gene>
<accession>A0A1V6NQ92</accession>
<feature type="binding site" evidence="5">
    <location>
        <position position="170"/>
    </location>
    <ligand>
        <name>Fe cation</name>
        <dbReference type="ChEBI" id="CHEBI:24875"/>
        <note>catalytic</note>
    </ligand>
</feature>
<keyword evidence="4 5" id="KW-0408">Iron</keyword>
<evidence type="ECO:0000256" key="4">
    <source>
        <dbReference type="ARBA" id="ARBA00023004"/>
    </source>
</evidence>
<feature type="binding site" evidence="5">
    <location>
        <position position="482"/>
    </location>
    <ligand>
        <name>Fe cation</name>
        <dbReference type="ChEBI" id="CHEBI:24875"/>
        <note>catalytic</note>
    </ligand>
</feature>
<evidence type="ECO:0000256" key="1">
    <source>
        <dbReference type="ARBA" id="ARBA00006787"/>
    </source>
</evidence>
<evidence type="ECO:0000256" key="2">
    <source>
        <dbReference type="ARBA" id="ARBA00022723"/>
    </source>
</evidence>
<keyword evidence="3" id="KW-0560">Oxidoreductase</keyword>
<evidence type="ECO:0000313" key="6">
    <source>
        <dbReference type="EMBL" id="OQD66918.1"/>
    </source>
</evidence>
<feature type="binding site" evidence="5">
    <location>
        <position position="221"/>
    </location>
    <ligand>
        <name>Fe cation</name>
        <dbReference type="ChEBI" id="CHEBI:24875"/>
        <note>catalytic</note>
    </ligand>
</feature>
<sequence length="489" mass="55250">MASPAPRHFPDRPQFSDFMKPCRFEGEVQNLEVHGDIPSDINGTFYRVMPDPQLPPFIDNDPWLNGDGNVSAFRIKNGSVTFQQKYVRTEKFVREREASRALIGKYRNKFTDAVEFAVRSTANTNIVSFNGQLLALKEDSPPYAMDPETLETKGLYTFDGQLPSVTFTAHPKTDPVTGELICFGYEAKGDGSPDICYYTIGPDGNFTQTVWLVSPVCGMIHDFAVTENWVLFPVIPHLSDLERLKQGGEHWQWSPKTPFYIGVIPRYGAKSSDIKWFTYKNSFPGHTVNAYEQDDGKIVFDLGLSDKNVFYWWPDAQGNSPEPSKIHTQITRFTVDPNAEEGSLPEPEVLHDGNSEFYRIDDRFSGRKYSHSYFDLMDPRLGTDFTAIGPVMGGGYPPYNSLAHYDESTGKTEVYFPGRTHLVQEPVFIPRAGSTEEGDGYLMALVNNYRTLSSELHLLDCRDFTKARATILLPLRLRAGLHGNWVDNN</sequence>
<dbReference type="AlphaFoldDB" id="A0A1V6NQ92"/>
<dbReference type="PANTHER" id="PTHR10543:SF89">
    <property type="entry name" value="CAROTENOID 9,10(9',10')-CLEAVAGE DIOXYGENASE 1"/>
    <property type="match status" value="1"/>
</dbReference>
<feature type="binding site" evidence="5">
    <location>
        <position position="286"/>
    </location>
    <ligand>
        <name>Fe cation</name>
        <dbReference type="ChEBI" id="CHEBI:24875"/>
        <note>catalytic</note>
    </ligand>
</feature>
<dbReference type="Proteomes" id="UP000191408">
    <property type="component" value="Unassembled WGS sequence"/>
</dbReference>
<organism evidence="6 7">
    <name type="scientific">Penicillium polonicum</name>
    <dbReference type="NCBI Taxonomy" id="60169"/>
    <lineage>
        <taxon>Eukaryota</taxon>
        <taxon>Fungi</taxon>
        <taxon>Dikarya</taxon>
        <taxon>Ascomycota</taxon>
        <taxon>Pezizomycotina</taxon>
        <taxon>Eurotiomycetes</taxon>
        <taxon>Eurotiomycetidae</taxon>
        <taxon>Eurotiales</taxon>
        <taxon>Aspergillaceae</taxon>
        <taxon>Penicillium</taxon>
    </lineage>
</organism>
<comment type="caution">
    <text evidence="6">The sequence shown here is derived from an EMBL/GenBank/DDBJ whole genome shotgun (WGS) entry which is preliminary data.</text>
</comment>
<evidence type="ECO:0008006" key="8">
    <source>
        <dbReference type="Google" id="ProtNLM"/>
    </source>
</evidence>
<reference evidence="7" key="1">
    <citation type="journal article" date="2017" name="Nat. Microbiol.">
        <title>Global analysis of biosynthetic gene clusters reveals vast potential of secondary metabolite production in Penicillium species.</title>
        <authorList>
            <person name="Nielsen J.C."/>
            <person name="Grijseels S."/>
            <person name="Prigent S."/>
            <person name="Ji B."/>
            <person name="Dainat J."/>
            <person name="Nielsen K.F."/>
            <person name="Frisvad J.C."/>
            <person name="Workman M."/>
            <person name="Nielsen J."/>
        </authorList>
    </citation>
    <scope>NUCLEOTIDE SEQUENCE [LARGE SCALE GENOMIC DNA]</scope>
    <source>
        <strain evidence="7">IBT 4502</strain>
    </source>
</reference>
<evidence type="ECO:0000256" key="5">
    <source>
        <dbReference type="PIRSR" id="PIRSR604294-1"/>
    </source>
</evidence>
<dbReference type="GO" id="GO:0046872">
    <property type="term" value="F:metal ion binding"/>
    <property type="evidence" value="ECO:0007669"/>
    <property type="project" value="UniProtKB-KW"/>
</dbReference>
<name>A0A1V6NQ92_PENPO</name>
<dbReference type="EMBL" id="MDYM01000004">
    <property type="protein sequence ID" value="OQD66918.1"/>
    <property type="molecule type" value="Genomic_DNA"/>
</dbReference>
<dbReference type="InterPro" id="IPR004294">
    <property type="entry name" value="Carotenoid_Oase"/>
</dbReference>
<dbReference type="OrthoDB" id="1069523at2759"/>
<comment type="cofactor">
    <cofactor evidence="5">
        <name>Fe(2+)</name>
        <dbReference type="ChEBI" id="CHEBI:29033"/>
    </cofactor>
    <text evidence="5">Binds 1 Fe(2+) ion per subunit.</text>
</comment>
<dbReference type="GO" id="GO:0016121">
    <property type="term" value="P:carotene catabolic process"/>
    <property type="evidence" value="ECO:0007669"/>
    <property type="project" value="TreeGrafter"/>
</dbReference>
<keyword evidence="2 5" id="KW-0479">Metal-binding</keyword>